<dbReference type="PANTHER" id="PTHR23244">
    <property type="entry name" value="KELCH REPEAT DOMAIN"/>
    <property type="match status" value="1"/>
</dbReference>
<gene>
    <name evidence="1" type="ORF">DFH07DRAFT_907713</name>
</gene>
<dbReference type="Gene3D" id="2.120.10.80">
    <property type="entry name" value="Kelch-type beta propeller"/>
    <property type="match status" value="2"/>
</dbReference>
<protein>
    <submittedName>
        <fullName evidence="1">Uncharacterized protein</fullName>
    </submittedName>
</protein>
<dbReference type="SUPFAM" id="SSF50965">
    <property type="entry name" value="Galactose oxidase, central domain"/>
    <property type="match status" value="1"/>
</dbReference>
<dbReference type="EMBL" id="JARJLG010000001">
    <property type="protein sequence ID" value="KAJ7785074.1"/>
    <property type="molecule type" value="Genomic_DNA"/>
</dbReference>
<evidence type="ECO:0000313" key="1">
    <source>
        <dbReference type="EMBL" id="KAJ7785074.1"/>
    </source>
</evidence>
<dbReference type="InterPro" id="IPR015915">
    <property type="entry name" value="Kelch-typ_b-propeller"/>
</dbReference>
<dbReference type="InterPro" id="IPR011043">
    <property type="entry name" value="Gal_Oxase/kelch_b-propeller"/>
</dbReference>
<accession>A0AAD7KHV9</accession>
<organism evidence="1 2">
    <name type="scientific">Mycena maculata</name>
    <dbReference type="NCBI Taxonomy" id="230809"/>
    <lineage>
        <taxon>Eukaryota</taxon>
        <taxon>Fungi</taxon>
        <taxon>Dikarya</taxon>
        <taxon>Basidiomycota</taxon>
        <taxon>Agaricomycotina</taxon>
        <taxon>Agaricomycetes</taxon>
        <taxon>Agaricomycetidae</taxon>
        <taxon>Agaricales</taxon>
        <taxon>Marasmiineae</taxon>
        <taxon>Mycenaceae</taxon>
        <taxon>Mycena</taxon>
    </lineage>
</organism>
<sequence>MANALTCRHGDTLFRAGQYDAAKAKYLQEAVGIVGPDFLLPSPAGTDGGGVISAVYIALDPWKCANLMGCCLGMAKCLLREKETEMALAWLEEISALYRCTYFSTRNPLYDWFDCPPRVPELTLLRATALCLASEIFVSLGNTGTGATRRHIAANICKPLTQELARIVNFDLLRDLYRTRHPNPQKTLSNVTLHSALQVRGSWTKLNIRKSGGVTEGREDFACFVWKSHFYVAGGRKSSLGPWYRDIWALDLTKREAWRRLPDYPLGPAQSGMFAGWTIRVHNDKALLFTGRPTLDVFDLVQETWTTFKTTYSPTAEDKKAGVQDGWPYPSHKCSDHSMLIVHDKLYLFGGSHGTTAIGCNLFMELDLTTRRWRRLTGYVRAPEHADYACPGPRKNAACWASPDKKRIFILFGHADREGASFHNELHGGSRAYCYEDMWSWSIAEETWRQERIAGNPPCSRTETAYVYNEKLQKTIFFGGYSPSLPTFVPEQMLEFDFSYFADTFVYDMTTPASPALVAAAPPEPTLLAPKWKQIMTHGFPTYRCQAQLACDQDSGRTYLFGGFSNNQYVPTRTKLVSRSFGDLWELKIDTPRGHFEEVNVEEELRSAKAGPWQRCFSCASAGPWKKCGGSCKGKVFFCGSPCLKEGWKEHKEMHKCSKV</sequence>
<comment type="caution">
    <text evidence="1">The sequence shown here is derived from an EMBL/GenBank/DDBJ whole genome shotgun (WGS) entry which is preliminary data.</text>
</comment>
<evidence type="ECO:0000313" key="2">
    <source>
        <dbReference type="Proteomes" id="UP001215280"/>
    </source>
</evidence>
<reference evidence="1" key="1">
    <citation type="submission" date="2023-03" db="EMBL/GenBank/DDBJ databases">
        <title>Massive genome expansion in bonnet fungi (Mycena s.s.) driven by repeated elements and novel gene families across ecological guilds.</title>
        <authorList>
            <consortium name="Lawrence Berkeley National Laboratory"/>
            <person name="Harder C.B."/>
            <person name="Miyauchi S."/>
            <person name="Viragh M."/>
            <person name="Kuo A."/>
            <person name="Thoen E."/>
            <person name="Andreopoulos B."/>
            <person name="Lu D."/>
            <person name="Skrede I."/>
            <person name="Drula E."/>
            <person name="Henrissat B."/>
            <person name="Morin E."/>
            <person name="Kohler A."/>
            <person name="Barry K."/>
            <person name="LaButti K."/>
            <person name="Morin E."/>
            <person name="Salamov A."/>
            <person name="Lipzen A."/>
            <person name="Mereny Z."/>
            <person name="Hegedus B."/>
            <person name="Baldrian P."/>
            <person name="Stursova M."/>
            <person name="Weitz H."/>
            <person name="Taylor A."/>
            <person name="Grigoriev I.V."/>
            <person name="Nagy L.G."/>
            <person name="Martin F."/>
            <person name="Kauserud H."/>
        </authorList>
    </citation>
    <scope>NUCLEOTIDE SEQUENCE</scope>
    <source>
        <strain evidence="1">CBHHK188m</strain>
    </source>
</reference>
<dbReference type="Proteomes" id="UP001215280">
    <property type="component" value="Unassembled WGS sequence"/>
</dbReference>
<dbReference type="SUPFAM" id="SSF117281">
    <property type="entry name" value="Kelch motif"/>
    <property type="match status" value="1"/>
</dbReference>
<dbReference type="AlphaFoldDB" id="A0AAD7KHV9"/>
<dbReference type="PANTHER" id="PTHR23244:SF471">
    <property type="entry name" value="GUANINE NUCLEOTIDE-BINDING PROTEIN SUBUNIT BETA 1-RELATED"/>
    <property type="match status" value="1"/>
</dbReference>
<keyword evidence="2" id="KW-1185">Reference proteome</keyword>
<name>A0AAD7KHV9_9AGAR</name>
<proteinExistence type="predicted"/>